<evidence type="ECO:0000256" key="4">
    <source>
        <dbReference type="ARBA" id="ARBA00022840"/>
    </source>
</evidence>
<dbReference type="Pfam" id="PF00005">
    <property type="entry name" value="ABC_tran"/>
    <property type="match status" value="1"/>
</dbReference>
<dbReference type="Gene3D" id="3.40.50.300">
    <property type="entry name" value="P-loop containing nucleotide triphosphate hydrolases"/>
    <property type="match status" value="1"/>
</dbReference>
<evidence type="ECO:0000313" key="7">
    <source>
        <dbReference type="EMBL" id="ROR72479.1"/>
    </source>
</evidence>
<evidence type="ECO:0000256" key="3">
    <source>
        <dbReference type="ARBA" id="ARBA00022741"/>
    </source>
</evidence>
<keyword evidence="4 7" id="KW-0067">ATP-binding</keyword>
<evidence type="ECO:0000313" key="8">
    <source>
        <dbReference type="Proteomes" id="UP000280668"/>
    </source>
</evidence>
<dbReference type="InterPro" id="IPR003439">
    <property type="entry name" value="ABC_transporter-like_ATP-bd"/>
</dbReference>
<keyword evidence="2" id="KW-0813">Transport</keyword>
<keyword evidence="3" id="KW-0547">Nucleotide-binding</keyword>
<dbReference type="GO" id="GO:0016887">
    <property type="term" value="F:ATP hydrolysis activity"/>
    <property type="evidence" value="ECO:0007669"/>
    <property type="project" value="InterPro"/>
</dbReference>
<keyword evidence="8" id="KW-1185">Reference proteome</keyword>
<dbReference type="SUPFAM" id="SSF52540">
    <property type="entry name" value="P-loop containing nucleoside triphosphate hydrolases"/>
    <property type="match status" value="1"/>
</dbReference>
<dbReference type="GO" id="GO:0046677">
    <property type="term" value="P:response to antibiotic"/>
    <property type="evidence" value="ECO:0007669"/>
    <property type="project" value="UniProtKB-KW"/>
</dbReference>
<dbReference type="RefSeq" id="WP_123303031.1">
    <property type="nucleotide sequence ID" value="NZ_RKHK01000001.1"/>
</dbReference>
<dbReference type="InterPro" id="IPR017871">
    <property type="entry name" value="ABC_transporter-like_CS"/>
</dbReference>
<accession>A0A3N2BB42</accession>
<feature type="domain" description="ABC transporter" evidence="6">
    <location>
        <begin position="10"/>
        <end position="237"/>
    </location>
</feature>
<sequence>MISTSASEAVHLDGVVKEFGRGSHRVRAVDGVDLSIGRGEVVAFLGPNGAGKTTTLDMVLGLTAPSAGTARVHGLSPREAVLTGRVSGVLQSGGLLRDLSVGETVTMIASTFRNHARVAEVIRRADLEGMEKRKVSKLSGGEQQRLRFALALLPDPDLLILDEPTAGMDVSTRRQFWDTMRADADNGRTVVFATHYLEEADTFAERIIMIAGGRIVADGSTAQIRARATGRTVTARLDGPHRATGLRRLRSLDGVSAVHEEGPRVRVHAADSDAVARALLGELGGSDLEITTGSLDDAFTTLTSAPGAGTVSQIPAGEASR</sequence>
<dbReference type="OrthoDB" id="9804819at2"/>
<proteinExistence type="predicted"/>
<evidence type="ECO:0000259" key="6">
    <source>
        <dbReference type="PROSITE" id="PS50893"/>
    </source>
</evidence>
<dbReference type="SMART" id="SM00382">
    <property type="entry name" value="AAA"/>
    <property type="match status" value="1"/>
</dbReference>
<dbReference type="InterPro" id="IPR003593">
    <property type="entry name" value="AAA+_ATPase"/>
</dbReference>
<dbReference type="EMBL" id="RKHK01000001">
    <property type="protein sequence ID" value="ROR72479.1"/>
    <property type="molecule type" value="Genomic_DNA"/>
</dbReference>
<dbReference type="PANTHER" id="PTHR42711">
    <property type="entry name" value="ABC TRANSPORTER ATP-BINDING PROTEIN"/>
    <property type="match status" value="1"/>
</dbReference>
<dbReference type="CDD" id="cd03230">
    <property type="entry name" value="ABC_DR_subfamily_A"/>
    <property type="match status" value="1"/>
</dbReference>
<protein>
    <submittedName>
        <fullName evidence="7">ABC-2 type transport system ATP-binding protein</fullName>
    </submittedName>
</protein>
<dbReference type="Proteomes" id="UP000280668">
    <property type="component" value="Unassembled WGS sequence"/>
</dbReference>
<comment type="caution">
    <text evidence="7">The sequence shown here is derived from an EMBL/GenBank/DDBJ whole genome shotgun (WGS) entry which is preliminary data.</text>
</comment>
<reference evidence="7 8" key="1">
    <citation type="submission" date="2018-11" db="EMBL/GenBank/DDBJ databases">
        <title>Sequencing the genomes of 1000 actinobacteria strains.</title>
        <authorList>
            <person name="Klenk H.-P."/>
        </authorList>
    </citation>
    <scope>NUCLEOTIDE SEQUENCE [LARGE SCALE GENOMIC DNA]</scope>
    <source>
        <strain evidence="7 8">DSM 11294</strain>
    </source>
</reference>
<organism evidence="7 8">
    <name type="scientific">Bogoriella caseilytica</name>
    <dbReference type="NCBI Taxonomy" id="56055"/>
    <lineage>
        <taxon>Bacteria</taxon>
        <taxon>Bacillati</taxon>
        <taxon>Actinomycetota</taxon>
        <taxon>Actinomycetes</taxon>
        <taxon>Micrococcales</taxon>
        <taxon>Bogoriellaceae</taxon>
        <taxon>Bogoriella</taxon>
    </lineage>
</organism>
<name>A0A3N2BB42_9MICO</name>
<comment type="subcellular location">
    <subcellularLocation>
        <location evidence="1">Cell membrane</location>
        <topology evidence="1">Peripheral membrane protein</topology>
    </subcellularLocation>
</comment>
<dbReference type="GO" id="GO:0005886">
    <property type="term" value="C:plasma membrane"/>
    <property type="evidence" value="ECO:0007669"/>
    <property type="project" value="UniProtKB-SubCell"/>
</dbReference>
<dbReference type="InterPro" id="IPR050763">
    <property type="entry name" value="ABC_transporter_ATP-binding"/>
</dbReference>
<dbReference type="PROSITE" id="PS50893">
    <property type="entry name" value="ABC_TRANSPORTER_2"/>
    <property type="match status" value="1"/>
</dbReference>
<dbReference type="GO" id="GO:0005524">
    <property type="term" value="F:ATP binding"/>
    <property type="evidence" value="ECO:0007669"/>
    <property type="project" value="UniProtKB-KW"/>
</dbReference>
<dbReference type="InterPro" id="IPR027417">
    <property type="entry name" value="P-loop_NTPase"/>
</dbReference>
<dbReference type="PROSITE" id="PS00211">
    <property type="entry name" value="ABC_TRANSPORTER_1"/>
    <property type="match status" value="1"/>
</dbReference>
<evidence type="ECO:0000256" key="2">
    <source>
        <dbReference type="ARBA" id="ARBA00022448"/>
    </source>
</evidence>
<gene>
    <name evidence="7" type="ORF">EDD31_0830</name>
</gene>
<dbReference type="AlphaFoldDB" id="A0A3N2BB42"/>
<evidence type="ECO:0000256" key="1">
    <source>
        <dbReference type="ARBA" id="ARBA00004202"/>
    </source>
</evidence>
<keyword evidence="5" id="KW-0046">Antibiotic resistance</keyword>
<dbReference type="PANTHER" id="PTHR42711:SF17">
    <property type="entry name" value="ABC TRANSPORTER ATP-BINDING PROTEIN"/>
    <property type="match status" value="1"/>
</dbReference>
<evidence type="ECO:0000256" key="5">
    <source>
        <dbReference type="ARBA" id="ARBA00023251"/>
    </source>
</evidence>